<comment type="caution">
    <text evidence="1">The sequence shown here is derived from an EMBL/GenBank/DDBJ whole genome shotgun (WGS) entry which is preliminary data.</text>
</comment>
<evidence type="ECO:0000313" key="2">
    <source>
        <dbReference type="Proteomes" id="UP000696573"/>
    </source>
</evidence>
<dbReference type="AlphaFoldDB" id="A0A9N9YLQ7"/>
<organism evidence="1 2">
    <name type="scientific">Clonostachys rhizophaga</name>
    <dbReference type="NCBI Taxonomy" id="160324"/>
    <lineage>
        <taxon>Eukaryota</taxon>
        <taxon>Fungi</taxon>
        <taxon>Dikarya</taxon>
        <taxon>Ascomycota</taxon>
        <taxon>Pezizomycotina</taxon>
        <taxon>Sordariomycetes</taxon>
        <taxon>Hypocreomycetidae</taxon>
        <taxon>Hypocreales</taxon>
        <taxon>Bionectriaceae</taxon>
        <taxon>Clonostachys</taxon>
    </lineage>
</organism>
<protein>
    <submittedName>
        <fullName evidence="1">Uncharacterized protein</fullName>
    </submittedName>
</protein>
<reference evidence="1" key="1">
    <citation type="submission" date="2021-10" db="EMBL/GenBank/DDBJ databases">
        <authorList>
            <person name="Piombo E."/>
        </authorList>
    </citation>
    <scope>NUCLEOTIDE SEQUENCE</scope>
</reference>
<dbReference type="Proteomes" id="UP000696573">
    <property type="component" value="Unassembled WGS sequence"/>
</dbReference>
<proteinExistence type="predicted"/>
<dbReference type="EMBL" id="CABFNQ020000687">
    <property type="protein sequence ID" value="CAH0022827.1"/>
    <property type="molecule type" value="Genomic_DNA"/>
</dbReference>
<accession>A0A9N9YLQ7</accession>
<evidence type="ECO:0000313" key="1">
    <source>
        <dbReference type="EMBL" id="CAH0022827.1"/>
    </source>
</evidence>
<dbReference type="OrthoDB" id="10555904at2759"/>
<gene>
    <name evidence="1" type="ORF">CRHIZ90672A_00015174</name>
</gene>
<keyword evidence="2" id="KW-1185">Reference proteome</keyword>
<name>A0A9N9YLQ7_9HYPO</name>
<sequence>MALDLCLLPQALVHHQTRPDRPLLRALLTHTRPTILHEGSTRHFNLAYQHPSSDCMPGARIQHQAGARGLFLYLEFV</sequence>